<dbReference type="EMBL" id="BMAR01000001">
    <property type="protein sequence ID" value="GFR40397.1"/>
    <property type="molecule type" value="Genomic_DNA"/>
</dbReference>
<accession>A0AAD3DGL9</accession>
<reference evidence="5 6" key="2">
    <citation type="journal article" date="2021" name="Sci. Rep.">
        <title>Genome sequencing of the multicellular alga Astrephomene provides insights into convergent evolution of germ-soma differentiation.</title>
        <authorList>
            <person name="Yamashita S."/>
            <person name="Yamamoto K."/>
            <person name="Matsuzaki R."/>
            <person name="Suzuki S."/>
            <person name="Yamaguchi H."/>
            <person name="Hirooka S."/>
            <person name="Minakuchi Y."/>
            <person name="Miyagishima S."/>
            <person name="Kawachi M."/>
            <person name="Toyoda A."/>
            <person name="Nozaki H."/>
        </authorList>
    </citation>
    <scope>NUCLEOTIDE SEQUENCE [LARGE SCALE GENOMIC DNA]</scope>
    <source>
        <strain evidence="5 6">NIES-4017</strain>
    </source>
</reference>
<dbReference type="AlphaFoldDB" id="A0AAD3DGL9"/>
<keyword evidence="6" id="KW-1185">Reference proteome</keyword>
<dbReference type="CDD" id="cd00051">
    <property type="entry name" value="EFh"/>
    <property type="match status" value="1"/>
</dbReference>
<dbReference type="PROSITE" id="PS00018">
    <property type="entry name" value="EF_HAND_1"/>
    <property type="match status" value="2"/>
</dbReference>
<dbReference type="Gene3D" id="1.10.238.10">
    <property type="entry name" value="EF-hand"/>
    <property type="match status" value="1"/>
</dbReference>
<dbReference type="Proteomes" id="UP001054857">
    <property type="component" value="Unassembled WGS sequence"/>
</dbReference>
<dbReference type="PROSITE" id="PS50222">
    <property type="entry name" value="EF_HAND_2"/>
    <property type="match status" value="2"/>
</dbReference>
<feature type="domain" description="EF-hand" evidence="3">
    <location>
        <begin position="163"/>
        <end position="198"/>
    </location>
</feature>
<evidence type="ECO:0000313" key="4">
    <source>
        <dbReference type="EMBL" id="GFR40391.1"/>
    </source>
</evidence>
<evidence type="ECO:0000256" key="2">
    <source>
        <dbReference type="SAM" id="MobiDB-lite"/>
    </source>
</evidence>
<feature type="domain" description="EF-hand" evidence="3">
    <location>
        <begin position="122"/>
        <end position="157"/>
    </location>
</feature>
<keyword evidence="1" id="KW-0106">Calcium</keyword>
<evidence type="ECO:0000259" key="3">
    <source>
        <dbReference type="PROSITE" id="PS50222"/>
    </source>
</evidence>
<evidence type="ECO:0000313" key="6">
    <source>
        <dbReference type="Proteomes" id="UP001054857"/>
    </source>
</evidence>
<dbReference type="SMART" id="SM00054">
    <property type="entry name" value="EFh"/>
    <property type="match status" value="2"/>
</dbReference>
<dbReference type="InterPro" id="IPR011992">
    <property type="entry name" value="EF-hand-dom_pair"/>
</dbReference>
<proteinExistence type="predicted"/>
<dbReference type="Pfam" id="PF13499">
    <property type="entry name" value="EF-hand_7"/>
    <property type="match status" value="1"/>
</dbReference>
<evidence type="ECO:0000313" key="5">
    <source>
        <dbReference type="EMBL" id="GFR40397.1"/>
    </source>
</evidence>
<comment type="caution">
    <text evidence="5">The sequence shown here is derived from an EMBL/GenBank/DDBJ whole genome shotgun (WGS) entry which is preliminary data.</text>
</comment>
<gene>
    <name evidence="4" type="ORF">Agub_g943</name>
    <name evidence="5" type="ORF">Agub_g949</name>
</gene>
<dbReference type="EMBL" id="BMAR01000001">
    <property type="protein sequence ID" value="GFR40391.1"/>
    <property type="molecule type" value="Genomic_DNA"/>
</dbReference>
<organism evidence="5 6">
    <name type="scientific">Astrephomene gubernaculifera</name>
    <dbReference type="NCBI Taxonomy" id="47775"/>
    <lineage>
        <taxon>Eukaryota</taxon>
        <taxon>Viridiplantae</taxon>
        <taxon>Chlorophyta</taxon>
        <taxon>core chlorophytes</taxon>
        <taxon>Chlorophyceae</taxon>
        <taxon>CS clade</taxon>
        <taxon>Chlamydomonadales</taxon>
        <taxon>Astrephomenaceae</taxon>
        <taxon>Astrephomene</taxon>
    </lineage>
</organism>
<dbReference type="InterPro" id="IPR002048">
    <property type="entry name" value="EF_hand_dom"/>
</dbReference>
<reference evidence="5" key="1">
    <citation type="submission" date="2020-08" db="EMBL/GenBank/DDBJ databases">
        <authorList>
            <person name="Yamashita S."/>
            <person name="Nozaki H."/>
        </authorList>
    </citation>
    <scope>NUCLEOTIDE SEQUENCE</scope>
    <source>
        <strain evidence="5">NIES-4017</strain>
    </source>
</reference>
<name>A0AAD3DGL9_9CHLO</name>
<dbReference type="SUPFAM" id="SSF47473">
    <property type="entry name" value="EF-hand"/>
    <property type="match status" value="1"/>
</dbReference>
<feature type="region of interest" description="Disordered" evidence="2">
    <location>
        <begin position="32"/>
        <end position="52"/>
    </location>
</feature>
<evidence type="ECO:0000256" key="1">
    <source>
        <dbReference type="ARBA" id="ARBA00022837"/>
    </source>
</evidence>
<protein>
    <recommendedName>
        <fullName evidence="3">EF-hand domain-containing protein</fullName>
    </recommendedName>
</protein>
<dbReference type="GO" id="GO:0005509">
    <property type="term" value="F:calcium ion binding"/>
    <property type="evidence" value="ECO:0007669"/>
    <property type="project" value="InterPro"/>
</dbReference>
<sequence length="201" mass="21779">MGCSDSKYQKQAEEAFFEEQRKARLAATAAASFEATSSGARGPKVVASKSTNRRAKYNSPSSFLIDDANELASICKELPRLPGSVSSIVSAKSMTQNRSLSVSAVFRAALEDQCEVALTAETLPRVVNLILKALDKDANGTIQLTDLRRFMQGMCRDAGLQPPPAEQVAEVFQQLDLDRDGSISRGELAAVLFRWFVVGVC</sequence>
<dbReference type="InterPro" id="IPR018247">
    <property type="entry name" value="EF_Hand_1_Ca_BS"/>
</dbReference>